<gene>
    <name evidence="4" type="primary">hrp1_1</name>
    <name evidence="4" type="ORF">GCM10010446_33200</name>
</gene>
<dbReference type="InterPro" id="IPR000644">
    <property type="entry name" value="CBS_dom"/>
</dbReference>
<evidence type="ECO:0000259" key="3">
    <source>
        <dbReference type="PROSITE" id="PS51371"/>
    </source>
</evidence>
<comment type="caution">
    <text evidence="4">The sequence shown here is derived from an EMBL/GenBank/DDBJ whole genome shotgun (WGS) entry which is preliminary data.</text>
</comment>
<evidence type="ECO:0000256" key="2">
    <source>
        <dbReference type="PROSITE-ProRule" id="PRU00703"/>
    </source>
</evidence>
<proteinExistence type="predicted"/>
<dbReference type="PANTHER" id="PTHR43080">
    <property type="entry name" value="CBS DOMAIN-CONTAINING PROTEIN CBSX3, MITOCHONDRIAL"/>
    <property type="match status" value="1"/>
</dbReference>
<dbReference type="InterPro" id="IPR046342">
    <property type="entry name" value="CBS_dom_sf"/>
</dbReference>
<evidence type="ECO:0000256" key="1">
    <source>
        <dbReference type="ARBA" id="ARBA00023122"/>
    </source>
</evidence>
<keyword evidence="5" id="KW-1185">Reference proteome</keyword>
<reference evidence="5" key="1">
    <citation type="journal article" date="2019" name="Int. J. Syst. Evol. Microbiol.">
        <title>The Global Catalogue of Microorganisms (GCM) 10K type strain sequencing project: providing services to taxonomists for standard genome sequencing and annotation.</title>
        <authorList>
            <consortium name="The Broad Institute Genomics Platform"/>
            <consortium name="The Broad Institute Genome Sequencing Center for Infectious Disease"/>
            <person name="Wu L."/>
            <person name="Ma J."/>
        </authorList>
    </citation>
    <scope>NUCLEOTIDE SEQUENCE [LARGE SCALE GENOMIC DNA]</scope>
    <source>
        <strain evidence="5">JCM 9088</strain>
    </source>
</reference>
<feature type="domain" description="CBS" evidence="3">
    <location>
        <begin position="75"/>
        <end position="133"/>
    </location>
</feature>
<dbReference type="Proteomes" id="UP001500403">
    <property type="component" value="Unassembled WGS sequence"/>
</dbReference>
<dbReference type="PANTHER" id="PTHR43080:SF2">
    <property type="entry name" value="CBS DOMAIN-CONTAINING PROTEIN"/>
    <property type="match status" value="1"/>
</dbReference>
<dbReference type="EMBL" id="BAAAUD010000034">
    <property type="protein sequence ID" value="GAA2945247.1"/>
    <property type="molecule type" value="Genomic_DNA"/>
</dbReference>
<sequence>MTAVRDLMTPGVRCILATDTLNRAAKMMRAHRIGALPVKRSESSDELVGIVTDRDIIVKCLAAGGDPAQITAGDLAEGAPVAVEATVDAYEAVRVMSEARIRRLVILENGRPAGVISEADLARALPADQFAAFVIRVCARR</sequence>
<organism evidence="4 5">
    <name type="scientific">Streptomyces enissocaesilis</name>
    <dbReference type="NCBI Taxonomy" id="332589"/>
    <lineage>
        <taxon>Bacteria</taxon>
        <taxon>Bacillati</taxon>
        <taxon>Actinomycetota</taxon>
        <taxon>Actinomycetes</taxon>
        <taxon>Kitasatosporales</taxon>
        <taxon>Streptomycetaceae</taxon>
        <taxon>Streptomyces</taxon>
        <taxon>Streptomyces rochei group</taxon>
    </lineage>
</organism>
<evidence type="ECO:0000313" key="4">
    <source>
        <dbReference type="EMBL" id="GAA2945247.1"/>
    </source>
</evidence>
<evidence type="ECO:0000313" key="5">
    <source>
        <dbReference type="Proteomes" id="UP001500403"/>
    </source>
</evidence>
<feature type="domain" description="CBS" evidence="3">
    <location>
        <begin position="8"/>
        <end position="67"/>
    </location>
</feature>
<dbReference type="PROSITE" id="PS51371">
    <property type="entry name" value="CBS"/>
    <property type="match status" value="2"/>
</dbReference>
<accession>A0ABP6JUU0</accession>
<dbReference type="SUPFAM" id="SSF54631">
    <property type="entry name" value="CBS-domain pair"/>
    <property type="match status" value="1"/>
</dbReference>
<dbReference type="RefSeq" id="WP_344495781.1">
    <property type="nucleotide sequence ID" value="NZ_BAAAUD010000034.1"/>
</dbReference>
<name>A0ABP6JUU0_9ACTN</name>
<keyword evidence="1 2" id="KW-0129">CBS domain</keyword>
<dbReference type="SMART" id="SM00116">
    <property type="entry name" value="CBS"/>
    <property type="match status" value="2"/>
</dbReference>
<dbReference type="Pfam" id="PF00571">
    <property type="entry name" value="CBS"/>
    <property type="match status" value="2"/>
</dbReference>
<dbReference type="Gene3D" id="3.10.580.10">
    <property type="entry name" value="CBS-domain"/>
    <property type="match status" value="1"/>
</dbReference>
<dbReference type="InterPro" id="IPR051257">
    <property type="entry name" value="Diverse_CBS-Domain"/>
</dbReference>
<protein>
    <submittedName>
        <fullName evidence="4">Hypoxic response protein Hrp1</fullName>
    </submittedName>
</protein>